<feature type="compositionally biased region" description="Low complexity" evidence="1">
    <location>
        <begin position="407"/>
        <end position="419"/>
    </location>
</feature>
<sequence length="704" mass="76178">MKLLIGFLTYCLLVQTRTVIQKIILEPIFRITDTKATPTKSVFFTKLSQHSVLNNSDISEINAVRGHTMEMFLKDLNCGIDTCQNFPLKVQPVYNVIDEDGRFKFDTNPLPTDKVLAKSGYLSTEWAVGLHRYDEYYSATDDLFAYTNNYYPAQFYGCQYRDHMNNNYQFVRTLGYAFEPIAIPENMPIYSLIELEVTNEASTTIPGISKEITKKDGVTVIPTTASSLTSDISTTVSTDGSSVTTNGIISTSSIQYADSEPTTKEFITSEAGTSQRGPTRRASTSSSNSDTTVRFSTSMSDKTDGSRTTIHSSTSSYSSEKPSTTSLDPMSPITAMSTELSDSSTTDPVESSSEVYLKTTTSPQDATMSSSTSSFSTITISTSHPTTSKLQPSQSSTSSHEATTKMSVSTSSSAVSSSAEFKTTVEIESSTLHEGSTSLEPSTDSESSTTKFIELSTESGSSTSSTKHFSSTISENSDFSTTVSSSNSSSIATTAIGDYDSSSTQDASTTTASTPTVTVKTTPTTTMTTTIPYVDKYFKAEPILMFRASGTRTLKYSVGGDLKISPQSTSVVTRINETKACAFSSQVVKTELEKCGPTTTIFQWVNQVQGFLRLSTDVGVVPLSPVSWVGEFGYAFKSAQGNKCDFPLVPLKEMEKSNIVKISAGEQDDISLSEDGYKETGRILGYGVNCDVRIGGNILAKYPK</sequence>
<feature type="compositionally biased region" description="Polar residues" evidence="1">
    <location>
        <begin position="334"/>
        <end position="366"/>
    </location>
</feature>
<comment type="caution">
    <text evidence="3">The sequence shown here is derived from an EMBL/GenBank/DDBJ whole genome shotgun (WGS) entry which is preliminary data.</text>
</comment>
<gene>
    <name evidence="3" type="primary">Cni-F47G9.6</name>
    <name evidence="3" type="synonym">Cnig_chr_V.g19204</name>
    <name evidence="3" type="ORF">B9Z55_019204</name>
</gene>
<keyword evidence="2" id="KW-0732">Signal</keyword>
<dbReference type="AlphaFoldDB" id="A0A2G5THG9"/>
<feature type="compositionally biased region" description="Low complexity" evidence="1">
    <location>
        <begin position="306"/>
        <end position="326"/>
    </location>
</feature>
<evidence type="ECO:0000313" key="3">
    <source>
        <dbReference type="EMBL" id="PIC26707.1"/>
    </source>
</evidence>
<evidence type="ECO:0000256" key="1">
    <source>
        <dbReference type="SAM" id="MobiDB-lite"/>
    </source>
</evidence>
<feature type="signal peptide" evidence="2">
    <location>
        <begin position="1"/>
        <end position="16"/>
    </location>
</feature>
<keyword evidence="4" id="KW-1185">Reference proteome</keyword>
<feature type="compositionally biased region" description="Low complexity" evidence="1">
    <location>
        <begin position="456"/>
        <end position="487"/>
    </location>
</feature>
<protein>
    <submittedName>
        <fullName evidence="3">Uncharacterized protein</fullName>
    </submittedName>
</protein>
<dbReference type="STRING" id="1611254.A0A2G5THG9"/>
<evidence type="ECO:0000313" key="4">
    <source>
        <dbReference type="Proteomes" id="UP000230233"/>
    </source>
</evidence>
<proteinExistence type="predicted"/>
<feature type="compositionally biased region" description="Polar residues" evidence="1">
    <location>
        <begin position="426"/>
        <end position="451"/>
    </location>
</feature>
<dbReference type="OrthoDB" id="5865827at2759"/>
<dbReference type="Proteomes" id="UP000230233">
    <property type="component" value="Chromosome V"/>
</dbReference>
<name>A0A2G5THG9_9PELO</name>
<organism evidence="3 4">
    <name type="scientific">Caenorhabditis nigoni</name>
    <dbReference type="NCBI Taxonomy" id="1611254"/>
    <lineage>
        <taxon>Eukaryota</taxon>
        <taxon>Metazoa</taxon>
        <taxon>Ecdysozoa</taxon>
        <taxon>Nematoda</taxon>
        <taxon>Chromadorea</taxon>
        <taxon>Rhabditida</taxon>
        <taxon>Rhabditina</taxon>
        <taxon>Rhabditomorpha</taxon>
        <taxon>Rhabditoidea</taxon>
        <taxon>Rhabditidae</taxon>
        <taxon>Peloderinae</taxon>
        <taxon>Caenorhabditis</taxon>
    </lineage>
</organism>
<feature type="compositionally biased region" description="Polar residues" evidence="1">
    <location>
        <begin position="270"/>
        <end position="300"/>
    </location>
</feature>
<evidence type="ECO:0000256" key="2">
    <source>
        <dbReference type="SAM" id="SignalP"/>
    </source>
</evidence>
<feature type="compositionally biased region" description="Low complexity" evidence="1">
    <location>
        <begin position="367"/>
        <end position="401"/>
    </location>
</feature>
<dbReference type="EMBL" id="PDUG01000005">
    <property type="protein sequence ID" value="PIC26707.1"/>
    <property type="molecule type" value="Genomic_DNA"/>
</dbReference>
<feature type="region of interest" description="Disordered" evidence="1">
    <location>
        <begin position="259"/>
        <end position="487"/>
    </location>
</feature>
<reference evidence="4" key="1">
    <citation type="submission" date="2017-10" db="EMBL/GenBank/DDBJ databases">
        <title>Rapid genome shrinkage in a self-fertile nematode reveals novel sperm competition proteins.</title>
        <authorList>
            <person name="Yin D."/>
            <person name="Schwarz E.M."/>
            <person name="Thomas C.G."/>
            <person name="Felde R.L."/>
            <person name="Korf I.F."/>
            <person name="Cutter A.D."/>
            <person name="Schartner C.M."/>
            <person name="Ralston E.J."/>
            <person name="Meyer B.J."/>
            <person name="Haag E.S."/>
        </authorList>
    </citation>
    <scope>NUCLEOTIDE SEQUENCE [LARGE SCALE GENOMIC DNA]</scope>
    <source>
        <strain evidence="4">JU1422</strain>
    </source>
</reference>
<feature type="chain" id="PRO_5013660464" evidence="2">
    <location>
        <begin position="17"/>
        <end position="704"/>
    </location>
</feature>
<accession>A0A2G5THG9</accession>